<evidence type="ECO:0008006" key="5">
    <source>
        <dbReference type="Google" id="ProtNLM"/>
    </source>
</evidence>
<reference evidence="4" key="1">
    <citation type="submission" date="2020-01" db="EMBL/GenBank/DDBJ databases">
        <title>Draft genome sequence of the Termite Coptotermes fromosanus.</title>
        <authorList>
            <person name="Itakura S."/>
            <person name="Yosikawa Y."/>
            <person name="Umezawa K."/>
        </authorList>
    </citation>
    <scope>NUCLEOTIDE SEQUENCE [LARGE SCALE GENOMIC DNA]</scope>
</reference>
<dbReference type="InParanoid" id="A0A6L2PSV2"/>
<evidence type="ECO:0000313" key="3">
    <source>
        <dbReference type="EMBL" id="GFG33505.1"/>
    </source>
</evidence>
<dbReference type="PANTHER" id="PTHR13234">
    <property type="entry name" value="GAMMA-INTERFERON INDUCIBLE LYSOSOMAL THIOL REDUCTASE GILT"/>
    <property type="match status" value="1"/>
</dbReference>
<comment type="caution">
    <text evidence="3">The sequence shown here is derived from an EMBL/GenBank/DDBJ whole genome shotgun (WGS) entry which is preliminary data.</text>
</comment>
<dbReference type="GO" id="GO:0016671">
    <property type="term" value="F:oxidoreductase activity, acting on a sulfur group of donors, disulfide as acceptor"/>
    <property type="evidence" value="ECO:0007669"/>
    <property type="project" value="InterPro"/>
</dbReference>
<dbReference type="EMBL" id="BLKM01000432">
    <property type="protein sequence ID" value="GFG33505.1"/>
    <property type="molecule type" value="Genomic_DNA"/>
</dbReference>
<gene>
    <name evidence="3" type="ORF">Cfor_04976</name>
</gene>
<dbReference type="Proteomes" id="UP000502823">
    <property type="component" value="Unassembled WGS sequence"/>
</dbReference>
<name>A0A6L2PSV2_COPFO</name>
<protein>
    <recommendedName>
        <fullName evidence="5">Gamma-interferon inducible lysosomal thiol reductase</fullName>
    </recommendedName>
</protein>
<proteinExistence type="inferred from homology"/>
<accession>A0A6L2PSV2</accession>
<comment type="similarity">
    <text evidence="1">Belongs to the GILT family.</text>
</comment>
<evidence type="ECO:0000313" key="4">
    <source>
        <dbReference type="Proteomes" id="UP000502823"/>
    </source>
</evidence>
<dbReference type="AlphaFoldDB" id="A0A6L2PSV2"/>
<keyword evidence="2" id="KW-0325">Glycoprotein</keyword>
<dbReference type="Pfam" id="PF03227">
    <property type="entry name" value="GILT"/>
    <property type="match status" value="1"/>
</dbReference>
<evidence type="ECO:0000256" key="1">
    <source>
        <dbReference type="ARBA" id="ARBA00005679"/>
    </source>
</evidence>
<sequence length="198" mass="21928">SDILQKVHVTVYYETLCPDSRRFVTFQLYPAWKDLKDHLILEFVPFGKSSGDGFGGFICQHGERECRGNLMQSCALSLLGPSGPQMEFVYCVMSSTDGSKEGKRCSDKVGISWAAVDSCMKSTSGTALQLLAQQETLNLAPSGLGFVPTITFNKAMQLSLNVPVNAGFPLNEASVLSEIMKERQNPVLYRDYLHEHKH</sequence>
<evidence type="ECO:0000256" key="2">
    <source>
        <dbReference type="ARBA" id="ARBA00023180"/>
    </source>
</evidence>
<keyword evidence="4" id="KW-1185">Reference proteome</keyword>
<feature type="non-terminal residue" evidence="3">
    <location>
        <position position="1"/>
    </location>
</feature>
<organism evidence="3 4">
    <name type="scientific">Coptotermes formosanus</name>
    <name type="common">Formosan subterranean termite</name>
    <dbReference type="NCBI Taxonomy" id="36987"/>
    <lineage>
        <taxon>Eukaryota</taxon>
        <taxon>Metazoa</taxon>
        <taxon>Ecdysozoa</taxon>
        <taxon>Arthropoda</taxon>
        <taxon>Hexapoda</taxon>
        <taxon>Insecta</taxon>
        <taxon>Pterygota</taxon>
        <taxon>Neoptera</taxon>
        <taxon>Polyneoptera</taxon>
        <taxon>Dictyoptera</taxon>
        <taxon>Blattodea</taxon>
        <taxon>Blattoidea</taxon>
        <taxon>Termitoidae</taxon>
        <taxon>Rhinotermitidae</taxon>
        <taxon>Coptotermes</taxon>
    </lineage>
</organism>
<dbReference type="InterPro" id="IPR004911">
    <property type="entry name" value="Interferon-induced_GILT"/>
</dbReference>
<dbReference type="OrthoDB" id="958254at2759"/>
<dbReference type="PANTHER" id="PTHR13234:SF68">
    <property type="entry name" value="GH19763P"/>
    <property type="match status" value="1"/>
</dbReference>